<dbReference type="GO" id="GO:0005694">
    <property type="term" value="C:chromosome"/>
    <property type="evidence" value="ECO:0007669"/>
    <property type="project" value="TreeGrafter"/>
</dbReference>
<name>R7T6L8_CAPTE</name>
<dbReference type="EMBL" id="KB311578">
    <property type="protein sequence ID" value="ELT89003.1"/>
    <property type="molecule type" value="Genomic_DNA"/>
</dbReference>
<evidence type="ECO:0000313" key="8">
    <source>
        <dbReference type="EMBL" id="ELT89003.1"/>
    </source>
</evidence>
<evidence type="ECO:0000256" key="6">
    <source>
        <dbReference type="ARBA" id="ARBA00044566"/>
    </source>
</evidence>
<reference evidence="10" key="1">
    <citation type="submission" date="2012-12" db="EMBL/GenBank/DDBJ databases">
        <authorList>
            <person name="Hellsten U."/>
            <person name="Grimwood J."/>
            <person name="Chapman J.A."/>
            <person name="Shapiro H."/>
            <person name="Aerts A."/>
            <person name="Otillar R.P."/>
            <person name="Terry A.Y."/>
            <person name="Boore J.L."/>
            <person name="Simakov O."/>
            <person name="Marletaz F."/>
            <person name="Cho S.-J."/>
            <person name="Edsinger-Gonzales E."/>
            <person name="Havlak P."/>
            <person name="Kuo D.-H."/>
            <person name="Larsson T."/>
            <person name="Lv J."/>
            <person name="Arendt D."/>
            <person name="Savage R."/>
            <person name="Osoegawa K."/>
            <person name="de Jong P."/>
            <person name="Lindberg D.R."/>
            <person name="Seaver E.C."/>
            <person name="Weisblat D.A."/>
            <person name="Putnam N.H."/>
            <person name="Grigoriev I.V."/>
            <person name="Rokhsar D.S."/>
        </authorList>
    </citation>
    <scope>NUCLEOTIDE SEQUENCE</scope>
    <source>
        <strain evidence="10">I ESC-2004</strain>
    </source>
</reference>
<dbReference type="GO" id="GO:0006310">
    <property type="term" value="P:DNA recombination"/>
    <property type="evidence" value="ECO:0007669"/>
    <property type="project" value="TreeGrafter"/>
</dbReference>
<dbReference type="EC" id="5.6.2.4" evidence="5"/>
<evidence type="ECO:0000259" key="7">
    <source>
        <dbReference type="PROSITE" id="PS51194"/>
    </source>
</evidence>
<evidence type="ECO:0000256" key="4">
    <source>
        <dbReference type="ARBA" id="ARBA00034617"/>
    </source>
</evidence>
<dbReference type="Gene3D" id="3.40.50.300">
    <property type="entry name" value="P-loop containing nucleotide triphosphate hydrolases"/>
    <property type="match status" value="2"/>
</dbReference>
<evidence type="ECO:0000256" key="5">
    <source>
        <dbReference type="ARBA" id="ARBA00034808"/>
    </source>
</evidence>
<organism evidence="8">
    <name type="scientific">Capitella teleta</name>
    <name type="common">Polychaete worm</name>
    <dbReference type="NCBI Taxonomy" id="283909"/>
    <lineage>
        <taxon>Eukaryota</taxon>
        <taxon>Metazoa</taxon>
        <taxon>Spiralia</taxon>
        <taxon>Lophotrochozoa</taxon>
        <taxon>Annelida</taxon>
        <taxon>Polychaeta</taxon>
        <taxon>Sedentaria</taxon>
        <taxon>Scolecida</taxon>
        <taxon>Capitellidae</taxon>
        <taxon>Capitella</taxon>
    </lineage>
</organism>
<comment type="catalytic activity">
    <reaction evidence="4">
        <text>Couples ATP hydrolysis with the unwinding of duplex DNA by translocating in the 3'-5' direction.</text>
        <dbReference type="EC" id="5.6.2.4"/>
    </reaction>
</comment>
<evidence type="ECO:0000256" key="3">
    <source>
        <dbReference type="ARBA" id="ARBA00023235"/>
    </source>
</evidence>
<dbReference type="STRING" id="283909.R7T6L8"/>
<dbReference type="PROSITE" id="PS51194">
    <property type="entry name" value="HELICASE_CTER"/>
    <property type="match status" value="1"/>
</dbReference>
<dbReference type="Pfam" id="PF00271">
    <property type="entry name" value="Helicase_C"/>
    <property type="match status" value="1"/>
</dbReference>
<dbReference type="AlphaFoldDB" id="R7T6L8"/>
<keyword evidence="3" id="KW-0413">Isomerase</keyword>
<evidence type="ECO:0000256" key="2">
    <source>
        <dbReference type="ARBA" id="ARBA00023125"/>
    </source>
</evidence>
<protein>
    <recommendedName>
        <fullName evidence="5">DNA 3'-5' helicase</fullName>
        <ecNumber evidence="5">5.6.2.4</ecNumber>
    </recommendedName>
    <alternativeName>
        <fullName evidence="6">DNA 3'-5' helicase Q1</fullName>
    </alternativeName>
</protein>
<reference evidence="9" key="3">
    <citation type="submission" date="2015-06" db="UniProtKB">
        <authorList>
            <consortium name="EnsemblMetazoa"/>
        </authorList>
    </citation>
    <scope>IDENTIFICATION</scope>
</reference>
<feature type="domain" description="Helicase C-terminal" evidence="7">
    <location>
        <begin position="35"/>
        <end position="163"/>
    </location>
</feature>
<dbReference type="SMART" id="SM00490">
    <property type="entry name" value="HELICc"/>
    <property type="match status" value="1"/>
</dbReference>
<comment type="similarity">
    <text evidence="1">Belongs to the helicase family. RecQ subfamily.</text>
</comment>
<dbReference type="PANTHER" id="PTHR13710">
    <property type="entry name" value="DNA HELICASE RECQ FAMILY MEMBER"/>
    <property type="match status" value="1"/>
</dbReference>
<accession>R7T6L8</accession>
<dbReference type="EnsemblMetazoa" id="CapteT219945">
    <property type="protein sequence ID" value="CapteP219945"/>
    <property type="gene ID" value="CapteG219945"/>
</dbReference>
<dbReference type="GO" id="GO:0005737">
    <property type="term" value="C:cytoplasm"/>
    <property type="evidence" value="ECO:0007669"/>
    <property type="project" value="TreeGrafter"/>
</dbReference>
<dbReference type="GO" id="GO:0043138">
    <property type="term" value="F:3'-5' DNA helicase activity"/>
    <property type="evidence" value="ECO:0007669"/>
    <property type="project" value="UniProtKB-EC"/>
</dbReference>
<dbReference type="GO" id="GO:0003677">
    <property type="term" value="F:DNA binding"/>
    <property type="evidence" value="ECO:0007669"/>
    <property type="project" value="UniProtKB-KW"/>
</dbReference>
<evidence type="ECO:0000256" key="1">
    <source>
        <dbReference type="ARBA" id="ARBA00005446"/>
    </source>
</evidence>
<dbReference type="InterPro" id="IPR001650">
    <property type="entry name" value="Helicase_C-like"/>
</dbReference>
<keyword evidence="10" id="KW-1185">Reference proteome</keyword>
<evidence type="ECO:0000313" key="10">
    <source>
        <dbReference type="Proteomes" id="UP000014760"/>
    </source>
</evidence>
<dbReference type="OMA" id="QALMIDQ"/>
<proteinExistence type="inferred from homology"/>
<dbReference type="GO" id="GO:0006281">
    <property type="term" value="P:DNA repair"/>
    <property type="evidence" value="ECO:0007669"/>
    <property type="project" value="TreeGrafter"/>
</dbReference>
<evidence type="ECO:0000313" key="9">
    <source>
        <dbReference type="EnsemblMetazoa" id="CapteP219945"/>
    </source>
</evidence>
<dbReference type="PANTHER" id="PTHR13710:SF105">
    <property type="entry name" value="ATP-DEPENDENT DNA HELICASE Q1"/>
    <property type="match status" value="1"/>
</dbReference>
<gene>
    <name evidence="8" type="ORF">CAPTEDRAFT_219945</name>
</gene>
<sequence length="163" mass="18223">MVMDSLLISINADYPLLCVNYLREEQKQALQVLLDGKDCVAVLPTGFGKSLMYGLYPMMLSKMSCGAISRPLQKPSYTADPSAKLGRTYGVIQDLLAEEGHKGLVAMYHSNLDTETEEIMLKHFRSGNIWCVVATIAFGMGVNIPDIRRVFHYDIPGKAIEYW</sequence>
<dbReference type="Proteomes" id="UP000014760">
    <property type="component" value="Unassembled WGS sequence"/>
</dbReference>
<dbReference type="InterPro" id="IPR027417">
    <property type="entry name" value="P-loop_NTPase"/>
</dbReference>
<dbReference type="HOGENOM" id="CLU_1628622_0_0_1"/>
<keyword evidence="2" id="KW-0238">DNA-binding</keyword>
<reference evidence="8 10" key="2">
    <citation type="journal article" date="2013" name="Nature">
        <title>Insights into bilaterian evolution from three spiralian genomes.</title>
        <authorList>
            <person name="Simakov O."/>
            <person name="Marletaz F."/>
            <person name="Cho S.J."/>
            <person name="Edsinger-Gonzales E."/>
            <person name="Havlak P."/>
            <person name="Hellsten U."/>
            <person name="Kuo D.H."/>
            <person name="Larsson T."/>
            <person name="Lv J."/>
            <person name="Arendt D."/>
            <person name="Savage R."/>
            <person name="Osoegawa K."/>
            <person name="de Jong P."/>
            <person name="Grimwood J."/>
            <person name="Chapman J.A."/>
            <person name="Shapiro H."/>
            <person name="Aerts A."/>
            <person name="Otillar R.P."/>
            <person name="Terry A.Y."/>
            <person name="Boore J.L."/>
            <person name="Grigoriev I.V."/>
            <person name="Lindberg D.R."/>
            <person name="Seaver E.C."/>
            <person name="Weisblat D.A."/>
            <person name="Putnam N.H."/>
            <person name="Rokhsar D.S."/>
        </authorList>
    </citation>
    <scope>NUCLEOTIDE SEQUENCE</scope>
    <source>
        <strain evidence="8 10">I ESC-2004</strain>
    </source>
</reference>
<dbReference type="SUPFAM" id="SSF52540">
    <property type="entry name" value="P-loop containing nucleoside triphosphate hydrolases"/>
    <property type="match status" value="1"/>
</dbReference>
<dbReference type="EMBL" id="AMQN01003336">
    <property type="status" value="NOT_ANNOTATED_CDS"/>
    <property type="molecule type" value="Genomic_DNA"/>
</dbReference>
<dbReference type="OrthoDB" id="6142977at2759"/>
<dbReference type="GO" id="GO:0009378">
    <property type="term" value="F:four-way junction helicase activity"/>
    <property type="evidence" value="ECO:0007669"/>
    <property type="project" value="TreeGrafter"/>
</dbReference>